<keyword evidence="2" id="KW-0479">Metal-binding</keyword>
<dbReference type="Pfam" id="PF01996">
    <property type="entry name" value="F420_ligase"/>
    <property type="match status" value="1"/>
</dbReference>
<evidence type="ECO:0000256" key="9">
    <source>
        <dbReference type="ARBA" id="ARBA00023268"/>
    </source>
</evidence>
<dbReference type="PANTHER" id="PTHR47917:SF1">
    <property type="entry name" value="COENZYME F420:L-GLUTAMATE LIGASE"/>
    <property type="match status" value="1"/>
</dbReference>
<dbReference type="PANTHER" id="PTHR47917">
    <property type="match status" value="1"/>
</dbReference>
<feature type="domain" description="Nitroreductase" evidence="11">
    <location>
        <begin position="275"/>
        <end position="444"/>
    </location>
</feature>
<dbReference type="RefSeq" id="WP_110335124.1">
    <property type="nucleotide sequence ID" value="NZ_MASU01000003.1"/>
</dbReference>
<dbReference type="CDD" id="cd20607">
    <property type="entry name" value="FbiB_C-like"/>
    <property type="match status" value="1"/>
</dbReference>
<evidence type="ECO:0000256" key="6">
    <source>
        <dbReference type="ARBA" id="ARBA00023002"/>
    </source>
</evidence>
<keyword evidence="1 13" id="KW-0436">Ligase</keyword>
<comment type="caution">
    <text evidence="13">The sequence shown here is derived from an EMBL/GenBank/DDBJ whole genome shotgun (WGS) entry which is preliminary data.</text>
</comment>
<dbReference type="HAMAP" id="MF_01259">
    <property type="entry name" value="F420_ligase_FbiB"/>
    <property type="match status" value="1"/>
</dbReference>
<dbReference type="InterPro" id="IPR008225">
    <property type="entry name" value="F420-0_g-glutamyl_ligase"/>
</dbReference>
<evidence type="ECO:0000256" key="3">
    <source>
        <dbReference type="ARBA" id="ARBA00022741"/>
    </source>
</evidence>
<dbReference type="NCBIfam" id="TIGR01916">
    <property type="entry name" value="F420_cofE"/>
    <property type="match status" value="1"/>
</dbReference>
<evidence type="ECO:0000256" key="8">
    <source>
        <dbReference type="ARBA" id="ARBA00023211"/>
    </source>
</evidence>
<keyword evidence="5" id="KW-0630">Potassium</keyword>
<dbReference type="GO" id="GO:0016491">
    <property type="term" value="F:oxidoreductase activity"/>
    <property type="evidence" value="ECO:0007669"/>
    <property type="project" value="UniProtKB-KW"/>
</dbReference>
<dbReference type="NCBIfam" id="TIGR03553">
    <property type="entry name" value="F420_FbiB_CTERM"/>
    <property type="match status" value="1"/>
</dbReference>
<dbReference type="GO" id="GO:0046872">
    <property type="term" value="F:metal ion binding"/>
    <property type="evidence" value="ECO:0007669"/>
    <property type="project" value="UniProtKB-KW"/>
</dbReference>
<dbReference type="GO" id="GO:0052618">
    <property type="term" value="F:coenzyme F420-0:L-glutamate ligase activity"/>
    <property type="evidence" value="ECO:0007669"/>
    <property type="project" value="TreeGrafter"/>
</dbReference>
<dbReference type="NCBIfam" id="NF009810">
    <property type="entry name" value="PRK13294.1"/>
    <property type="match status" value="1"/>
</dbReference>
<dbReference type="InterPro" id="IPR029479">
    <property type="entry name" value="Nitroreductase"/>
</dbReference>
<evidence type="ECO:0000256" key="2">
    <source>
        <dbReference type="ARBA" id="ARBA00022723"/>
    </source>
</evidence>
<dbReference type="Gene3D" id="3.40.109.10">
    <property type="entry name" value="NADH Oxidase"/>
    <property type="match status" value="1"/>
</dbReference>
<evidence type="ECO:0000256" key="1">
    <source>
        <dbReference type="ARBA" id="ARBA00022598"/>
    </source>
</evidence>
<keyword evidence="8" id="KW-0464">Manganese</keyword>
<dbReference type="InterPro" id="IPR002847">
    <property type="entry name" value="F420-0_gamma-glut_ligase-dom"/>
</dbReference>
<evidence type="ECO:0000313" key="13">
    <source>
        <dbReference type="EMBL" id="PXY37329.1"/>
    </source>
</evidence>
<dbReference type="Gene3D" id="3.30.1330.100">
    <property type="entry name" value="CofE-like"/>
    <property type="match status" value="1"/>
</dbReference>
<evidence type="ECO:0000256" key="10">
    <source>
        <dbReference type="SAM" id="MobiDB-lite"/>
    </source>
</evidence>
<feature type="domain" description="Coenzyme F420:L-glutamate ligase-like" evidence="12">
    <location>
        <begin position="36"/>
        <end position="235"/>
    </location>
</feature>
<dbReference type="Gene3D" id="3.90.1660.10">
    <property type="entry name" value="CofE-like domain"/>
    <property type="match status" value="1"/>
</dbReference>
<evidence type="ECO:0000259" key="12">
    <source>
        <dbReference type="Pfam" id="PF01996"/>
    </source>
</evidence>
<dbReference type="SUPFAM" id="SSF144010">
    <property type="entry name" value="CofE-like"/>
    <property type="match status" value="1"/>
</dbReference>
<reference evidence="13 14" key="1">
    <citation type="submission" date="2016-07" db="EMBL/GenBank/DDBJ databases">
        <title>Draft genome sequence of Prauserella sp. YIM 121212, isolated from alkaline soil.</title>
        <authorList>
            <person name="Ruckert C."/>
            <person name="Albersmeier A."/>
            <person name="Jiang C.-L."/>
            <person name="Jiang Y."/>
            <person name="Kalinowski J."/>
            <person name="Schneider O."/>
            <person name="Winkler A."/>
            <person name="Zotchev S.B."/>
        </authorList>
    </citation>
    <scope>NUCLEOTIDE SEQUENCE [LARGE SCALE GENOMIC DNA]</scope>
    <source>
        <strain evidence="13 14">YIM 121212</strain>
    </source>
</reference>
<organism evidence="13 14">
    <name type="scientific">Prauserella flavalba</name>
    <dbReference type="NCBI Taxonomy" id="1477506"/>
    <lineage>
        <taxon>Bacteria</taxon>
        <taxon>Bacillati</taxon>
        <taxon>Actinomycetota</taxon>
        <taxon>Actinomycetes</taxon>
        <taxon>Pseudonocardiales</taxon>
        <taxon>Pseudonocardiaceae</taxon>
        <taxon>Prauserella</taxon>
    </lineage>
</organism>
<keyword evidence="7" id="KW-0342">GTP-binding</keyword>
<feature type="compositionally biased region" description="Basic and acidic residues" evidence="10">
    <location>
        <begin position="447"/>
        <end position="458"/>
    </location>
</feature>
<dbReference type="InterPro" id="IPR019943">
    <property type="entry name" value="F420_FbiB_C"/>
</dbReference>
<keyword evidence="9" id="KW-0511">Multifunctional enzyme</keyword>
<keyword evidence="6" id="KW-0560">Oxidoreductase</keyword>
<dbReference type="Proteomes" id="UP000247892">
    <property type="component" value="Unassembled WGS sequence"/>
</dbReference>
<dbReference type="AlphaFoldDB" id="A0A318LXX6"/>
<keyword evidence="4" id="KW-0460">Magnesium</keyword>
<dbReference type="EMBL" id="MASU01000003">
    <property type="protein sequence ID" value="PXY37329.1"/>
    <property type="molecule type" value="Genomic_DNA"/>
</dbReference>
<evidence type="ECO:0000259" key="11">
    <source>
        <dbReference type="Pfam" id="PF00881"/>
    </source>
</evidence>
<evidence type="ECO:0000256" key="5">
    <source>
        <dbReference type="ARBA" id="ARBA00022958"/>
    </source>
</evidence>
<protein>
    <submittedName>
        <fullName evidence="13">Coenzyme F420-0:L-glutamate ligase</fullName>
    </submittedName>
</protein>
<proteinExistence type="inferred from homology"/>
<accession>A0A318LXX6</accession>
<dbReference type="InterPro" id="IPR000415">
    <property type="entry name" value="Nitroreductase-like"/>
</dbReference>
<evidence type="ECO:0000256" key="7">
    <source>
        <dbReference type="ARBA" id="ARBA00023134"/>
    </source>
</evidence>
<gene>
    <name evidence="13" type="ORF">BA062_06230</name>
</gene>
<dbReference type="GO" id="GO:0005525">
    <property type="term" value="F:GTP binding"/>
    <property type="evidence" value="ECO:0007669"/>
    <property type="project" value="UniProtKB-KW"/>
</dbReference>
<dbReference type="InterPro" id="IPR023661">
    <property type="entry name" value="FbiB"/>
</dbReference>
<dbReference type="SUPFAM" id="SSF55469">
    <property type="entry name" value="FMN-dependent nitroreductase-like"/>
    <property type="match status" value="1"/>
</dbReference>
<feature type="region of interest" description="Disordered" evidence="10">
    <location>
        <begin position="445"/>
        <end position="464"/>
    </location>
</feature>
<name>A0A318LXX6_9PSEU</name>
<evidence type="ECO:0000256" key="4">
    <source>
        <dbReference type="ARBA" id="ARBA00022842"/>
    </source>
</evidence>
<dbReference type="Pfam" id="PF00881">
    <property type="entry name" value="Nitroreductase"/>
    <property type="match status" value="1"/>
</dbReference>
<sequence length="464" mass="50060">MWTRRRRWPAPRSICPEWTLTDHSASKLEIIPVEGLPEFRPGDDLTGALAKAAPWLRSGDVVVVTSKVVSKVEGRLVTVPSEPEARDAVRRRLVEEESVRVIARIARTMITQNHLGIVQAASGVDASNVALNEIALLPADPDASALALRNGLRERLGVEVAVVVTDTMGRAWRVGQTDAAIGSSGLRVLHSYEGQVDPQGNELAVTEIAVADEVAAAADLVKGKLGGTPVAIVRGLEIGDNDSSARDLVRPVEEDLFRLGTNEAIAQGRREAVPARRSVREFSDEPVAEESLRAAIGSALTAPAPHHTHPMRFAWLRNRPVRIKLLEAMRDAWRADLVADGFTEEQVAKRLRRGDILFNAPEVVVPFLVAEGAHTYPDARRNACEHTMFTVAGGAAVQGLLVALAAEGLGSCWIGSTIFAADIVRETLGLDETWEPLGAVAIGHPLRAPEPREPRDPGEGLVEF</sequence>
<keyword evidence="14" id="KW-1185">Reference proteome</keyword>
<evidence type="ECO:0000313" key="14">
    <source>
        <dbReference type="Proteomes" id="UP000247892"/>
    </source>
</evidence>
<dbReference type="OrthoDB" id="9788295at2"/>
<keyword evidence="3" id="KW-0547">Nucleotide-binding</keyword>